<comment type="caution">
    <text evidence="1">The sequence shown here is derived from an EMBL/GenBank/DDBJ whole genome shotgun (WGS) entry which is preliminary data.</text>
</comment>
<reference evidence="1 2" key="1">
    <citation type="submission" date="2018-04" db="EMBL/GenBank/DDBJ databases">
        <title>Genomic Encyclopedia of Archaeal and Bacterial Type Strains, Phase II (KMG-II): from individual species to whole genera.</title>
        <authorList>
            <person name="Goeker M."/>
        </authorList>
    </citation>
    <scope>NUCLEOTIDE SEQUENCE [LARGE SCALE GENOMIC DNA]</scope>
    <source>
        <strain evidence="1 2">DSM 21823</strain>
    </source>
</reference>
<protein>
    <submittedName>
        <fullName evidence="1">Uncharacterized protein</fullName>
    </submittedName>
</protein>
<accession>A0A2T6AZY7</accession>
<gene>
    <name evidence="1" type="ORF">C8N34_10731</name>
</gene>
<keyword evidence="2" id="KW-1185">Reference proteome</keyword>
<organism evidence="1 2">
    <name type="scientific">Gemmobacter caeni</name>
    <dbReference type="NCBI Taxonomy" id="589035"/>
    <lineage>
        <taxon>Bacteria</taxon>
        <taxon>Pseudomonadati</taxon>
        <taxon>Pseudomonadota</taxon>
        <taxon>Alphaproteobacteria</taxon>
        <taxon>Rhodobacterales</taxon>
        <taxon>Paracoccaceae</taxon>
        <taxon>Gemmobacter</taxon>
    </lineage>
</organism>
<sequence>MSDPLPVDQNPARLTAEAMVARAPQDLVFTMQFIGQSQEILHTHFRRFLETRLSAAGVTPESHPLLPFFIDSHAVELRDFVVTGVSLARSFRLGEIEILTGDVETLMRVDIWDALASQIDMAERRFSEGIARVVAGLNADEAALREARS</sequence>
<dbReference type="Proteomes" id="UP000244224">
    <property type="component" value="Unassembled WGS sequence"/>
</dbReference>
<dbReference type="OrthoDB" id="8226983at2"/>
<dbReference type="RefSeq" id="WP_108129055.1">
    <property type="nucleotide sequence ID" value="NZ_QBKP01000007.1"/>
</dbReference>
<dbReference type="AlphaFoldDB" id="A0A2T6AZY7"/>
<name>A0A2T6AZY7_9RHOB</name>
<evidence type="ECO:0000313" key="1">
    <source>
        <dbReference type="EMBL" id="PTX49384.1"/>
    </source>
</evidence>
<proteinExistence type="predicted"/>
<evidence type="ECO:0000313" key="2">
    <source>
        <dbReference type="Proteomes" id="UP000244224"/>
    </source>
</evidence>
<dbReference type="EMBL" id="QBKP01000007">
    <property type="protein sequence ID" value="PTX49384.1"/>
    <property type="molecule type" value="Genomic_DNA"/>
</dbReference>